<dbReference type="PROSITE" id="PS50405">
    <property type="entry name" value="GST_CTER"/>
    <property type="match status" value="1"/>
</dbReference>
<evidence type="ECO:0000259" key="3">
    <source>
        <dbReference type="PROSITE" id="PS50405"/>
    </source>
</evidence>
<dbReference type="PANTHER" id="PTHR44051">
    <property type="entry name" value="GLUTATHIONE S-TRANSFERASE-RELATED"/>
    <property type="match status" value="1"/>
</dbReference>
<evidence type="ECO:0000313" key="4">
    <source>
        <dbReference type="EMBL" id="EXJ90317.1"/>
    </source>
</evidence>
<dbReference type="HOGENOM" id="CLU_011226_15_4_1"/>
<dbReference type="PANTHER" id="PTHR44051:SF9">
    <property type="entry name" value="GLUTATHIONE S-TRANSFERASE 1"/>
    <property type="match status" value="1"/>
</dbReference>
<evidence type="ECO:0000313" key="5">
    <source>
        <dbReference type="Proteomes" id="UP000019484"/>
    </source>
</evidence>
<dbReference type="RefSeq" id="XP_007722511.1">
    <property type="nucleotide sequence ID" value="XM_007724321.1"/>
</dbReference>
<dbReference type="InterPro" id="IPR036282">
    <property type="entry name" value="Glutathione-S-Trfase_C_sf"/>
</dbReference>
<dbReference type="GeneID" id="19158310"/>
<dbReference type="PROSITE" id="PS50404">
    <property type="entry name" value="GST_NTER"/>
    <property type="match status" value="1"/>
</dbReference>
<dbReference type="InterPro" id="IPR036249">
    <property type="entry name" value="Thioredoxin-like_sf"/>
</dbReference>
<evidence type="ECO:0000256" key="1">
    <source>
        <dbReference type="ARBA" id="ARBA00007409"/>
    </source>
</evidence>
<dbReference type="InterPro" id="IPR004046">
    <property type="entry name" value="GST_C"/>
</dbReference>
<dbReference type="Gene3D" id="1.20.1050.10">
    <property type="match status" value="1"/>
</dbReference>
<accession>W9YBT3</accession>
<dbReference type="Gene3D" id="3.40.30.10">
    <property type="entry name" value="Glutaredoxin"/>
    <property type="match status" value="1"/>
</dbReference>
<dbReference type="CDD" id="cd03046">
    <property type="entry name" value="GST_N_GTT1_like"/>
    <property type="match status" value="1"/>
</dbReference>
<sequence>MITIHHLQRSQSERVLWLCEELSLPYEVKYYKRDPLLSPPDLKALTPLGAAPVIEDSTATSTSTSSSSSSPKLLLSESSAIVEYIIHRHGQGRLALPPTHPAYADYLYWFHMANATLQPAIMRAFTLRLLRLPADNPVKQGADARFTKVLAMLNDRLARVPWLAGDEFTAADIMSVFQLSTMRLFFPYSLTEYPGIVAWLDRVGKRPAYRAAMEKGDPGFEPLLGAEAPEPVPGLY</sequence>
<keyword evidence="5" id="KW-1185">Reference proteome</keyword>
<gene>
    <name evidence="4" type="ORF">A1O1_03416</name>
</gene>
<dbReference type="AlphaFoldDB" id="W9YBT3"/>
<dbReference type="InterPro" id="IPR010987">
    <property type="entry name" value="Glutathione-S-Trfase_C-like"/>
</dbReference>
<dbReference type="Pfam" id="PF13409">
    <property type="entry name" value="GST_N_2"/>
    <property type="match status" value="1"/>
</dbReference>
<protein>
    <recommendedName>
        <fullName evidence="6">Glutathione S-transferase</fullName>
    </recommendedName>
</protein>
<dbReference type="SUPFAM" id="SSF47616">
    <property type="entry name" value="GST C-terminal domain-like"/>
    <property type="match status" value="1"/>
</dbReference>
<feature type="domain" description="GST N-terminal" evidence="2">
    <location>
        <begin position="1"/>
        <end position="93"/>
    </location>
</feature>
<comment type="similarity">
    <text evidence="1">Belongs to the GST superfamily.</text>
</comment>
<dbReference type="EMBL" id="AMWN01000003">
    <property type="protein sequence ID" value="EXJ90317.1"/>
    <property type="molecule type" value="Genomic_DNA"/>
</dbReference>
<dbReference type="OrthoDB" id="2309723at2759"/>
<evidence type="ECO:0000259" key="2">
    <source>
        <dbReference type="PROSITE" id="PS50404"/>
    </source>
</evidence>
<name>W9YBT3_9EURO</name>
<dbReference type="STRING" id="1182541.W9YBT3"/>
<reference evidence="4 5" key="1">
    <citation type="submission" date="2013-03" db="EMBL/GenBank/DDBJ databases">
        <title>The Genome Sequence of Capronia coronata CBS 617.96.</title>
        <authorList>
            <consortium name="The Broad Institute Genomics Platform"/>
            <person name="Cuomo C."/>
            <person name="de Hoog S."/>
            <person name="Gorbushina A."/>
            <person name="Walker B."/>
            <person name="Young S.K."/>
            <person name="Zeng Q."/>
            <person name="Gargeya S."/>
            <person name="Fitzgerald M."/>
            <person name="Haas B."/>
            <person name="Abouelleil A."/>
            <person name="Allen A.W."/>
            <person name="Alvarado L."/>
            <person name="Arachchi H.M."/>
            <person name="Berlin A.M."/>
            <person name="Chapman S.B."/>
            <person name="Gainer-Dewar J."/>
            <person name="Goldberg J."/>
            <person name="Griggs A."/>
            <person name="Gujja S."/>
            <person name="Hansen M."/>
            <person name="Howarth C."/>
            <person name="Imamovic A."/>
            <person name="Ireland A."/>
            <person name="Larimer J."/>
            <person name="McCowan C."/>
            <person name="Murphy C."/>
            <person name="Pearson M."/>
            <person name="Poon T.W."/>
            <person name="Priest M."/>
            <person name="Roberts A."/>
            <person name="Saif S."/>
            <person name="Shea T."/>
            <person name="Sisk P."/>
            <person name="Sykes S."/>
            <person name="Wortman J."/>
            <person name="Nusbaum C."/>
            <person name="Birren B."/>
        </authorList>
    </citation>
    <scope>NUCLEOTIDE SEQUENCE [LARGE SCALE GENOMIC DNA]</scope>
    <source>
        <strain evidence="4 5">CBS 617.96</strain>
    </source>
</reference>
<dbReference type="SFLD" id="SFLDS00019">
    <property type="entry name" value="Glutathione_Transferase_(cytos"/>
    <property type="match status" value="1"/>
</dbReference>
<dbReference type="SFLD" id="SFLDG00358">
    <property type="entry name" value="Main_(cytGST)"/>
    <property type="match status" value="1"/>
</dbReference>
<dbReference type="Proteomes" id="UP000019484">
    <property type="component" value="Unassembled WGS sequence"/>
</dbReference>
<comment type="caution">
    <text evidence="4">The sequence shown here is derived from an EMBL/GenBank/DDBJ whole genome shotgun (WGS) entry which is preliminary data.</text>
</comment>
<proteinExistence type="inferred from homology"/>
<evidence type="ECO:0008006" key="6">
    <source>
        <dbReference type="Google" id="ProtNLM"/>
    </source>
</evidence>
<dbReference type="eggNOG" id="KOG0867">
    <property type="taxonomic scope" value="Eukaryota"/>
</dbReference>
<organism evidence="4 5">
    <name type="scientific">Capronia coronata CBS 617.96</name>
    <dbReference type="NCBI Taxonomy" id="1182541"/>
    <lineage>
        <taxon>Eukaryota</taxon>
        <taxon>Fungi</taxon>
        <taxon>Dikarya</taxon>
        <taxon>Ascomycota</taxon>
        <taxon>Pezizomycotina</taxon>
        <taxon>Eurotiomycetes</taxon>
        <taxon>Chaetothyriomycetidae</taxon>
        <taxon>Chaetothyriales</taxon>
        <taxon>Herpotrichiellaceae</taxon>
        <taxon>Capronia</taxon>
    </lineage>
</organism>
<dbReference type="InterPro" id="IPR004045">
    <property type="entry name" value="Glutathione_S-Trfase_N"/>
</dbReference>
<dbReference type="SUPFAM" id="SSF52833">
    <property type="entry name" value="Thioredoxin-like"/>
    <property type="match status" value="1"/>
</dbReference>
<dbReference type="InterPro" id="IPR040079">
    <property type="entry name" value="Glutathione_S-Trfase"/>
</dbReference>
<dbReference type="SFLD" id="SFLDG01150">
    <property type="entry name" value="Main.1:_Beta-like"/>
    <property type="match status" value="1"/>
</dbReference>
<dbReference type="Pfam" id="PF00043">
    <property type="entry name" value="GST_C"/>
    <property type="match status" value="1"/>
</dbReference>
<feature type="domain" description="GST C-terminal" evidence="3">
    <location>
        <begin position="99"/>
        <end position="235"/>
    </location>
</feature>